<proteinExistence type="inferred from homology"/>
<evidence type="ECO:0000313" key="8">
    <source>
        <dbReference type="Proteomes" id="UP001556220"/>
    </source>
</evidence>
<sequence>MFAVDRASRSITNLATILKAACCWIAFSPLLLIPRRRDWVIVIGREDGKFLDNAKYFFLSATVILKPHVRVAFVTEREDVVNLLANTDYEVVRFPTRSSIWLLLRAGTVIVDSVDWTRHGRSYFLLGAKLIQLWHGIGYKRIELDLWRHIAQKSKRPGCTLRFWGHLVTAFVTGRLPIYDAFISPSTFYRDKVFKKAFLSRHSLVCGYPRNIFERIPVNIHDAVHLNVDPVISSKIQNWIPDNKRMVLITPTFRDSGSSAISLDPETSAAIDAWCNENKVEMVFKLHPFDKNAGCIQGRHLHLCDPNSDLYPLMSMSNALITDHSSIYMDYLHLDKPVLFLIIEGNCDLDNERQFQFDPERMTPGAKASSWPSLLKQLEIELMHDTYRDARTKLKCVAFDDISQESSVETIIDFMRRERWIPDT</sequence>
<comment type="caution">
    <text evidence="7">The sequence shown here is derived from an EMBL/GenBank/DDBJ whole genome shotgun (WGS) entry which is preliminary data.</text>
</comment>
<dbReference type="InterPro" id="IPR007554">
    <property type="entry name" value="Glycerophosphate_synth"/>
</dbReference>
<comment type="subcellular location">
    <subcellularLocation>
        <location evidence="1">Cell membrane</location>
        <topology evidence="1">Peripheral membrane protein</topology>
    </subcellularLocation>
</comment>
<dbReference type="PANTHER" id="PTHR37316:SF3">
    <property type="entry name" value="TEICHOIC ACID GLYCEROL-PHOSPHATE TRANSFERASE"/>
    <property type="match status" value="1"/>
</dbReference>
<dbReference type="RefSeq" id="WP_367853222.1">
    <property type="nucleotide sequence ID" value="NZ_JBFOHK010000001.1"/>
</dbReference>
<evidence type="ECO:0000313" key="7">
    <source>
        <dbReference type="EMBL" id="MEW9571161.1"/>
    </source>
</evidence>
<name>A0ABV3QDD8_9GAMM</name>
<keyword evidence="8" id="KW-1185">Reference proteome</keyword>
<dbReference type="Proteomes" id="UP001556220">
    <property type="component" value="Unassembled WGS sequence"/>
</dbReference>
<gene>
    <name evidence="7" type="ORF">ABQJ54_05310</name>
</gene>
<dbReference type="InterPro" id="IPR043148">
    <property type="entry name" value="TagF_C"/>
</dbReference>
<dbReference type="EMBL" id="JBFOHK010000001">
    <property type="protein sequence ID" value="MEW9571161.1"/>
    <property type="molecule type" value="Genomic_DNA"/>
</dbReference>
<keyword evidence="5" id="KW-0777">Teichoic acid biosynthesis</keyword>
<keyword evidence="3" id="KW-1003">Cell membrane</keyword>
<evidence type="ECO:0000256" key="5">
    <source>
        <dbReference type="ARBA" id="ARBA00022944"/>
    </source>
</evidence>
<dbReference type="Gene3D" id="3.40.50.12580">
    <property type="match status" value="1"/>
</dbReference>
<comment type="similarity">
    <text evidence="2">Belongs to the CDP-glycerol glycerophosphotransferase family.</text>
</comment>
<dbReference type="PANTHER" id="PTHR37316">
    <property type="entry name" value="TEICHOIC ACID GLYCEROL-PHOSPHATE PRIMASE"/>
    <property type="match status" value="1"/>
</dbReference>
<keyword evidence="4" id="KW-0808">Transferase</keyword>
<dbReference type="Gene3D" id="3.40.50.11820">
    <property type="match status" value="1"/>
</dbReference>
<keyword evidence="6" id="KW-0472">Membrane</keyword>
<organism evidence="7 8">
    <name type="scientific">Rhodanobacter lycopersici</name>
    <dbReference type="NCBI Taxonomy" id="3162487"/>
    <lineage>
        <taxon>Bacteria</taxon>
        <taxon>Pseudomonadati</taxon>
        <taxon>Pseudomonadota</taxon>
        <taxon>Gammaproteobacteria</taxon>
        <taxon>Lysobacterales</taxon>
        <taxon>Rhodanobacteraceae</taxon>
        <taxon>Rhodanobacter</taxon>
    </lineage>
</organism>
<dbReference type="InterPro" id="IPR043149">
    <property type="entry name" value="TagF_N"/>
</dbReference>
<evidence type="ECO:0000256" key="1">
    <source>
        <dbReference type="ARBA" id="ARBA00004202"/>
    </source>
</evidence>
<evidence type="ECO:0000256" key="2">
    <source>
        <dbReference type="ARBA" id="ARBA00010488"/>
    </source>
</evidence>
<protein>
    <submittedName>
        <fullName evidence="7">CDP-glycerol glycerophosphotransferase family protein</fullName>
    </submittedName>
</protein>
<dbReference type="SUPFAM" id="SSF53756">
    <property type="entry name" value="UDP-Glycosyltransferase/glycogen phosphorylase"/>
    <property type="match status" value="1"/>
</dbReference>
<accession>A0ABV3QDD8</accession>
<evidence type="ECO:0000256" key="6">
    <source>
        <dbReference type="ARBA" id="ARBA00023136"/>
    </source>
</evidence>
<dbReference type="Pfam" id="PF04464">
    <property type="entry name" value="Glyphos_transf"/>
    <property type="match status" value="1"/>
</dbReference>
<evidence type="ECO:0000256" key="3">
    <source>
        <dbReference type="ARBA" id="ARBA00022475"/>
    </source>
</evidence>
<reference evidence="7 8" key="1">
    <citation type="submission" date="2024-06" db="EMBL/GenBank/DDBJ databases">
        <authorList>
            <person name="Woo H."/>
        </authorList>
    </citation>
    <scope>NUCLEOTIDE SEQUENCE [LARGE SCALE GENOMIC DNA]</scope>
    <source>
        <strain evidence="7 8">Si-c</strain>
    </source>
</reference>
<evidence type="ECO:0000256" key="4">
    <source>
        <dbReference type="ARBA" id="ARBA00022679"/>
    </source>
</evidence>
<dbReference type="InterPro" id="IPR051612">
    <property type="entry name" value="Teichoic_Acid_Biosynth"/>
</dbReference>